<reference evidence="1 2" key="1">
    <citation type="journal article" date="2020" name="ISME J.">
        <title>Uncovering the hidden diversity of litter-decomposition mechanisms in mushroom-forming fungi.</title>
        <authorList>
            <person name="Floudas D."/>
            <person name="Bentzer J."/>
            <person name="Ahren D."/>
            <person name="Johansson T."/>
            <person name="Persson P."/>
            <person name="Tunlid A."/>
        </authorList>
    </citation>
    <scope>NUCLEOTIDE SEQUENCE [LARGE SCALE GENOMIC DNA]</scope>
    <source>
        <strain evidence="1 2">CBS 291.85</strain>
    </source>
</reference>
<dbReference type="AlphaFoldDB" id="A0A8H5BVA9"/>
<dbReference type="Proteomes" id="UP000559256">
    <property type="component" value="Unassembled WGS sequence"/>
</dbReference>
<evidence type="ECO:0000313" key="2">
    <source>
        <dbReference type="Proteomes" id="UP000559256"/>
    </source>
</evidence>
<dbReference type="EMBL" id="JAACJM010000335">
    <property type="protein sequence ID" value="KAF5330090.1"/>
    <property type="molecule type" value="Genomic_DNA"/>
</dbReference>
<gene>
    <name evidence="1" type="ORF">D9758_018820</name>
</gene>
<sequence length="61" mass="6979">MFMRRLTCMCDWRIDGGLAESPKFVHLGSGTFNFLDGTKMGQRRQVSEGVCIAYFSRKDVQ</sequence>
<name>A0A8H5BVA9_9AGAR</name>
<proteinExistence type="predicted"/>
<protein>
    <submittedName>
        <fullName evidence="1">Uncharacterized protein</fullName>
    </submittedName>
</protein>
<evidence type="ECO:0000313" key="1">
    <source>
        <dbReference type="EMBL" id="KAF5330090.1"/>
    </source>
</evidence>
<accession>A0A8H5BVA9</accession>
<keyword evidence="2" id="KW-1185">Reference proteome</keyword>
<comment type="caution">
    <text evidence="1">The sequence shown here is derived from an EMBL/GenBank/DDBJ whole genome shotgun (WGS) entry which is preliminary data.</text>
</comment>
<organism evidence="1 2">
    <name type="scientific">Tetrapyrgos nigripes</name>
    <dbReference type="NCBI Taxonomy" id="182062"/>
    <lineage>
        <taxon>Eukaryota</taxon>
        <taxon>Fungi</taxon>
        <taxon>Dikarya</taxon>
        <taxon>Basidiomycota</taxon>
        <taxon>Agaricomycotina</taxon>
        <taxon>Agaricomycetes</taxon>
        <taxon>Agaricomycetidae</taxon>
        <taxon>Agaricales</taxon>
        <taxon>Marasmiineae</taxon>
        <taxon>Marasmiaceae</taxon>
        <taxon>Tetrapyrgos</taxon>
    </lineage>
</organism>